<organism evidence="2 3">
    <name type="scientific">Alkalicoccobacillus murimartini</name>
    <dbReference type="NCBI Taxonomy" id="171685"/>
    <lineage>
        <taxon>Bacteria</taxon>
        <taxon>Bacillati</taxon>
        <taxon>Bacillota</taxon>
        <taxon>Bacilli</taxon>
        <taxon>Bacillales</taxon>
        <taxon>Bacillaceae</taxon>
        <taxon>Alkalicoccobacillus</taxon>
    </lineage>
</organism>
<dbReference type="EMBL" id="JAUSUA010000002">
    <property type="protein sequence ID" value="MDQ0206769.1"/>
    <property type="molecule type" value="Genomic_DNA"/>
</dbReference>
<keyword evidence="3" id="KW-1185">Reference proteome</keyword>
<reference evidence="2 3" key="1">
    <citation type="submission" date="2023-07" db="EMBL/GenBank/DDBJ databases">
        <title>Genomic Encyclopedia of Type Strains, Phase IV (KMG-IV): sequencing the most valuable type-strain genomes for metagenomic binning, comparative biology and taxonomic classification.</title>
        <authorList>
            <person name="Goeker M."/>
        </authorList>
    </citation>
    <scope>NUCLEOTIDE SEQUENCE [LARGE SCALE GENOMIC DNA]</scope>
    <source>
        <strain evidence="2 3">DSM 19154</strain>
    </source>
</reference>
<accession>A0ABT9YGE0</accession>
<proteinExistence type="predicted"/>
<protein>
    <submittedName>
        <fullName evidence="2">Ferredoxin</fullName>
    </submittedName>
</protein>
<feature type="compositionally biased region" description="Basic and acidic residues" evidence="1">
    <location>
        <begin position="70"/>
        <end position="81"/>
    </location>
</feature>
<feature type="compositionally biased region" description="Polar residues" evidence="1">
    <location>
        <begin position="82"/>
        <end position="99"/>
    </location>
</feature>
<evidence type="ECO:0000313" key="2">
    <source>
        <dbReference type="EMBL" id="MDQ0206769.1"/>
    </source>
</evidence>
<comment type="caution">
    <text evidence="2">The sequence shown here is derived from an EMBL/GenBank/DDBJ whole genome shotgun (WGS) entry which is preliminary data.</text>
</comment>
<dbReference type="Proteomes" id="UP001225034">
    <property type="component" value="Unassembled WGS sequence"/>
</dbReference>
<name>A0ABT9YGE0_9BACI</name>
<feature type="region of interest" description="Disordered" evidence="1">
    <location>
        <begin position="70"/>
        <end position="99"/>
    </location>
</feature>
<evidence type="ECO:0000313" key="3">
    <source>
        <dbReference type="Proteomes" id="UP001225034"/>
    </source>
</evidence>
<sequence>MRQKKNRSATMLEVCDHTGVEERVVRQFIREGRLIVSQFPNLGYPCESCGNMIQAKRICSSCQSELERELDSLDKPKKTERTVPTNQTTKQSQLKQYLQ</sequence>
<evidence type="ECO:0000256" key="1">
    <source>
        <dbReference type="SAM" id="MobiDB-lite"/>
    </source>
</evidence>
<gene>
    <name evidence="2" type="ORF">J2S05_001568</name>
</gene>